<feature type="region of interest" description="Disordered" evidence="1">
    <location>
        <begin position="157"/>
        <end position="236"/>
    </location>
</feature>
<dbReference type="RefSeq" id="WP_144973174.1">
    <property type="nucleotide sequence ID" value="NZ_CP036289.1"/>
</dbReference>
<gene>
    <name evidence="3" type="ORF">Pan97_26740</name>
</gene>
<accession>A0A518C8V1</accession>
<dbReference type="NCBIfam" id="TIGR02098">
    <property type="entry name" value="MJ0042_CXXC"/>
    <property type="match status" value="1"/>
</dbReference>
<organism evidence="3 4">
    <name type="scientific">Bremerella volcania</name>
    <dbReference type="NCBI Taxonomy" id="2527984"/>
    <lineage>
        <taxon>Bacteria</taxon>
        <taxon>Pseudomonadati</taxon>
        <taxon>Planctomycetota</taxon>
        <taxon>Planctomycetia</taxon>
        <taxon>Pirellulales</taxon>
        <taxon>Pirellulaceae</taxon>
        <taxon>Bremerella</taxon>
    </lineage>
</organism>
<feature type="compositionally biased region" description="Basic and acidic residues" evidence="1">
    <location>
        <begin position="187"/>
        <end position="198"/>
    </location>
</feature>
<keyword evidence="2" id="KW-0472">Membrane</keyword>
<evidence type="ECO:0000256" key="1">
    <source>
        <dbReference type="SAM" id="MobiDB-lite"/>
    </source>
</evidence>
<feature type="region of interest" description="Disordered" evidence="1">
    <location>
        <begin position="245"/>
        <end position="264"/>
    </location>
</feature>
<feature type="compositionally biased region" description="Polar residues" evidence="1">
    <location>
        <begin position="55"/>
        <end position="70"/>
    </location>
</feature>
<dbReference type="EMBL" id="CP036289">
    <property type="protein sequence ID" value="QDU75640.1"/>
    <property type="molecule type" value="Genomic_DNA"/>
</dbReference>
<dbReference type="KEGG" id="bvo:Pan97_26740"/>
<protein>
    <recommendedName>
        <fullName evidence="5">Zinc finger/thioredoxin putative domain-containing protein</fullName>
    </recommendedName>
</protein>
<proteinExistence type="predicted"/>
<evidence type="ECO:0008006" key="5">
    <source>
        <dbReference type="Google" id="ProtNLM"/>
    </source>
</evidence>
<sequence>MTSYAQCSHCQTKFKAKAELDGKSVRCPKCKKVFDVKLTDTAPSSEEKAKHGSAANLSKSKVIPKSQSGSKVLGEMTAGGKKAPKPKSANRPKWAGEPEPENASATESAAKKQLHQIPAGKESPILRSRRTLSAVILPTDRHIPALEVPWGAPCNPPKDFLKEQAGGSVQMQAPSPATSEFTPLISPDEKEIRIEAGKPGESAPIVDSEEPELGLQEDAPVKPKTPASSSSSSMDINEDELIAGVTEETSKPAKSRQSEAGFHRSAKEKVIEGTFTDDVVTSDNEGGFYRPALPGQHDDIYTQDPAILERVMTAAKQLLGRGASIDDLEAVEGSKYVEQVAQVLAGQEGFGQTKESGGFALPVNSTLVMSAVGIIFGVGLLVMLIFAISTISSTLGSGAGGGTNKFDYVTLQTSQFPVEARGPAGLVTVKFPSNFDPIPSIERPWLDTKVEGYRIIRDDESFVMMYSASIPGNPPKSNQMPSKEQLEVFGMQNLMGASKYLTKTEQMTLDNYPLIEYHFSADILRSRPGKSRVVLLFTQQRMFMFLWSGNSVSSEVNKFFKSISVKGNPYPGSG</sequence>
<keyword evidence="2" id="KW-0812">Transmembrane</keyword>
<feature type="transmembrane region" description="Helical" evidence="2">
    <location>
        <begin position="367"/>
        <end position="388"/>
    </location>
</feature>
<dbReference type="OrthoDB" id="266790at2"/>
<keyword evidence="4" id="KW-1185">Reference proteome</keyword>
<keyword evidence="2" id="KW-1133">Transmembrane helix</keyword>
<feature type="compositionally biased region" description="Polar residues" evidence="1">
    <location>
        <begin position="167"/>
        <end position="181"/>
    </location>
</feature>
<evidence type="ECO:0000313" key="4">
    <source>
        <dbReference type="Proteomes" id="UP000318626"/>
    </source>
</evidence>
<name>A0A518C8V1_9BACT</name>
<dbReference type="Proteomes" id="UP000318626">
    <property type="component" value="Chromosome"/>
</dbReference>
<dbReference type="AlphaFoldDB" id="A0A518C8V1"/>
<reference evidence="4" key="1">
    <citation type="submission" date="2019-02" db="EMBL/GenBank/DDBJ databases">
        <title>Deep-cultivation of Planctomycetes and their phenomic and genomic characterization uncovers novel biology.</title>
        <authorList>
            <person name="Wiegand S."/>
            <person name="Jogler M."/>
            <person name="Boedeker C."/>
            <person name="Pinto D."/>
            <person name="Vollmers J."/>
            <person name="Rivas-Marin E."/>
            <person name="Kohn T."/>
            <person name="Peeters S.H."/>
            <person name="Heuer A."/>
            <person name="Rast P."/>
            <person name="Oberbeckmann S."/>
            <person name="Bunk B."/>
            <person name="Jeske O."/>
            <person name="Meyerdierks A."/>
            <person name="Storesund J.E."/>
            <person name="Kallscheuer N."/>
            <person name="Luecker S."/>
            <person name="Lage O.M."/>
            <person name="Pohl T."/>
            <person name="Merkel B.J."/>
            <person name="Hornburger P."/>
            <person name="Mueller R.-W."/>
            <person name="Bruemmer F."/>
            <person name="Labrenz M."/>
            <person name="Spormann A.M."/>
            <person name="Op den Camp H."/>
            <person name="Overmann J."/>
            <person name="Amann R."/>
            <person name="Jetten M.S.M."/>
            <person name="Mascher T."/>
            <person name="Medema M.H."/>
            <person name="Devos D.P."/>
            <person name="Kaster A.-K."/>
            <person name="Ovreas L."/>
            <person name="Rohde M."/>
            <person name="Galperin M.Y."/>
            <person name="Jogler C."/>
        </authorList>
    </citation>
    <scope>NUCLEOTIDE SEQUENCE [LARGE SCALE GENOMIC DNA]</scope>
    <source>
        <strain evidence="4">Pan97</strain>
    </source>
</reference>
<dbReference type="InterPro" id="IPR011723">
    <property type="entry name" value="Znf/thioredoxin_put"/>
</dbReference>
<evidence type="ECO:0000256" key="2">
    <source>
        <dbReference type="SAM" id="Phobius"/>
    </source>
</evidence>
<feature type="region of interest" description="Disordered" evidence="1">
    <location>
        <begin position="39"/>
        <end position="126"/>
    </location>
</feature>
<evidence type="ECO:0000313" key="3">
    <source>
        <dbReference type="EMBL" id="QDU75640.1"/>
    </source>
</evidence>